<feature type="region of interest" description="Disordered" evidence="2">
    <location>
        <begin position="86"/>
        <end position="106"/>
    </location>
</feature>
<protein>
    <submittedName>
        <fullName evidence="3">Nuclear segregation protein Bfr1</fullName>
    </submittedName>
</protein>
<accession>A0A5C5G3B0</accession>
<evidence type="ECO:0000313" key="4">
    <source>
        <dbReference type="Proteomes" id="UP000311382"/>
    </source>
</evidence>
<name>A0A5C5G3B0_9BASI</name>
<dbReference type="Proteomes" id="UP000311382">
    <property type="component" value="Unassembled WGS sequence"/>
</dbReference>
<dbReference type="STRING" id="5288.A0A5C5G3B0"/>
<dbReference type="InterPro" id="IPR039604">
    <property type="entry name" value="Bfr1"/>
</dbReference>
<keyword evidence="1" id="KW-0175">Coiled coil</keyword>
<feature type="coiled-coil region" evidence="1">
    <location>
        <begin position="231"/>
        <end position="258"/>
    </location>
</feature>
<feature type="coiled-coil region" evidence="1">
    <location>
        <begin position="132"/>
        <end position="181"/>
    </location>
</feature>
<organism evidence="3 4">
    <name type="scientific">Rhodotorula diobovata</name>
    <dbReference type="NCBI Taxonomy" id="5288"/>
    <lineage>
        <taxon>Eukaryota</taxon>
        <taxon>Fungi</taxon>
        <taxon>Dikarya</taxon>
        <taxon>Basidiomycota</taxon>
        <taxon>Pucciniomycotina</taxon>
        <taxon>Microbotryomycetes</taxon>
        <taxon>Sporidiobolales</taxon>
        <taxon>Sporidiobolaceae</taxon>
        <taxon>Rhodotorula</taxon>
    </lineage>
</organism>
<feature type="compositionally biased region" description="Low complexity" evidence="2">
    <location>
        <begin position="22"/>
        <end position="38"/>
    </location>
</feature>
<dbReference type="GO" id="GO:1990904">
    <property type="term" value="C:ribonucleoprotein complex"/>
    <property type="evidence" value="ECO:0007669"/>
    <property type="project" value="TreeGrafter"/>
</dbReference>
<dbReference type="PANTHER" id="PTHR31027:SF2">
    <property type="entry name" value="LEBERCILIN DOMAIN-CONTAINING PROTEIN"/>
    <property type="match status" value="1"/>
</dbReference>
<feature type="compositionally biased region" description="Basic and acidic residues" evidence="2">
    <location>
        <begin position="51"/>
        <end position="72"/>
    </location>
</feature>
<dbReference type="PANTHER" id="PTHR31027">
    <property type="entry name" value="NUCLEAR SEGREGATION PROTEIN BFR1"/>
    <property type="match status" value="1"/>
</dbReference>
<comment type="caution">
    <text evidence="3">The sequence shown here is derived from an EMBL/GenBank/DDBJ whole genome shotgun (WGS) entry which is preliminary data.</text>
</comment>
<reference evidence="3 4" key="1">
    <citation type="submission" date="2019-03" db="EMBL/GenBank/DDBJ databases">
        <title>Rhodosporidium diobovatum UCD-FST 08-225 genome sequencing, assembly, and annotation.</title>
        <authorList>
            <person name="Fakankun I.U."/>
            <person name="Fristensky B."/>
            <person name="Levin D.B."/>
        </authorList>
    </citation>
    <scope>NUCLEOTIDE SEQUENCE [LARGE SCALE GENOMIC DNA]</scope>
    <source>
        <strain evidence="3 4">UCD-FST 08-225</strain>
    </source>
</reference>
<proteinExistence type="predicted"/>
<dbReference type="GO" id="GO:0005783">
    <property type="term" value="C:endoplasmic reticulum"/>
    <property type="evidence" value="ECO:0007669"/>
    <property type="project" value="TreeGrafter"/>
</dbReference>
<keyword evidence="4" id="KW-1185">Reference proteome</keyword>
<dbReference type="OrthoDB" id="2195113at2759"/>
<dbReference type="GO" id="GO:0008298">
    <property type="term" value="P:intracellular mRNA localization"/>
    <property type="evidence" value="ECO:0007669"/>
    <property type="project" value="TreeGrafter"/>
</dbReference>
<feature type="region of interest" description="Disordered" evidence="2">
    <location>
        <begin position="401"/>
        <end position="453"/>
    </location>
</feature>
<dbReference type="GO" id="GO:0042175">
    <property type="term" value="C:nuclear outer membrane-endoplasmic reticulum membrane network"/>
    <property type="evidence" value="ECO:0007669"/>
    <property type="project" value="TreeGrafter"/>
</dbReference>
<feature type="compositionally biased region" description="Low complexity" evidence="2">
    <location>
        <begin position="514"/>
        <end position="530"/>
    </location>
</feature>
<dbReference type="AlphaFoldDB" id="A0A5C5G3B0"/>
<feature type="compositionally biased region" description="Low complexity" evidence="2">
    <location>
        <begin position="568"/>
        <end position="587"/>
    </location>
</feature>
<feature type="region of interest" description="Disordered" evidence="2">
    <location>
        <begin position="1"/>
        <end position="72"/>
    </location>
</feature>
<evidence type="ECO:0000256" key="2">
    <source>
        <dbReference type="SAM" id="MobiDB-lite"/>
    </source>
</evidence>
<feature type="region of interest" description="Disordered" evidence="2">
    <location>
        <begin position="514"/>
        <end position="604"/>
    </location>
</feature>
<dbReference type="GO" id="GO:0003729">
    <property type="term" value="F:mRNA binding"/>
    <property type="evidence" value="ECO:0007669"/>
    <property type="project" value="TreeGrafter"/>
</dbReference>
<sequence>MAAARTVPGASAPPPLTKAQRRAAAQAAQGPSAASSLATKGQDPNAVVVDVPKHKDDSSSGRPDKAAYDAEQDALRAEIDVLQAKSNDLRNKISASSNKGGPDHERKLAVRKELDALRAEQARLKGGRGKTLDSLKALQDGMNKKIKDLQAAKAKAPYKTVQEVESQIKSLERQVESGTMKLVDEKKALNEISALRKSRKLVESFATQQDAIDADKAKVDEVRKELDDPEQKAASKKFDELRKELDEINRRMDEVSKGRDGLFEERNAVSKQLDDLFSRKKASAAAFREANNKYYRKLDEDRAKRDERRRAERKAHEESKRAEINEQLLEEAQAPAFEREIEDCRTLIRFFQQRIGLVPADGGAGASSGASLFARPEVAGVPKLEIRKVESELPKGAVALKKKGEQDEETWGGFGGAGGKKGKKGGKKAPAASAAATENGDAATAAGSNSDDKLNLPLGTLTALMGLGIAAPLTVGEVQKAIDSLQLKMRYFNDNQDRVTKERVAAVQKKIAAAAAKDSSAAAGAPSDSALIDAVASAEPTDKEEEIKDAQPQPIEEGGSKEEAVKNAEGTTTTAADEDAAAAGAATEDADEEGDKKEDAEEGA</sequence>
<feature type="compositionally biased region" description="Basic and acidic residues" evidence="2">
    <location>
        <begin position="594"/>
        <end position="604"/>
    </location>
</feature>
<gene>
    <name evidence="3" type="ORF">DMC30DRAFT_373285</name>
</gene>
<feature type="region of interest" description="Disordered" evidence="2">
    <location>
        <begin position="298"/>
        <end position="321"/>
    </location>
</feature>
<dbReference type="EMBL" id="SOZI01000016">
    <property type="protein sequence ID" value="TNY23056.1"/>
    <property type="molecule type" value="Genomic_DNA"/>
</dbReference>
<evidence type="ECO:0000256" key="1">
    <source>
        <dbReference type="SAM" id="Coils"/>
    </source>
</evidence>
<evidence type="ECO:0000313" key="3">
    <source>
        <dbReference type="EMBL" id="TNY23056.1"/>
    </source>
</evidence>
<feature type="compositionally biased region" description="Low complexity" evidence="2">
    <location>
        <begin position="428"/>
        <end position="446"/>
    </location>
</feature>